<sequence>MRAARWGRGGLMVAVAAAIVLSVSAGTRSTAGAPAAPRLPAVQADTLTARYAANRTYISDSAEAARRMGDTGRERHLEQLNSPGRTFLSFSPKGDGQAVEVLGDLAAAHRIVVLVPGSDTTVDTFDYLGSHQASLGGGARSLYAELNRLSEAPVAVVAWYGYHAPRTMSREIATTARAEEGGRLLTTLLRQLRAANTRAQVTFLCHSYGSVVCGKALGGMTSRTASGLAGVAVFGSPGMSLTSVSDLPVRVPVWAGRGTDDWIAGAPHVSVNVFGATLGFGTDPTSASFGARPFAAGGAAHSGYLVPGSLPLRNLALIGLGRGAEVSHD</sequence>
<feature type="domain" description="DUF1023" evidence="2">
    <location>
        <begin position="92"/>
        <end position="270"/>
    </location>
</feature>
<evidence type="ECO:0000256" key="1">
    <source>
        <dbReference type="SAM" id="SignalP"/>
    </source>
</evidence>
<organism evidence="3 4">
    <name type="scientific">Streptomyces natalensis ATCC 27448</name>
    <dbReference type="NCBI Taxonomy" id="1240678"/>
    <lineage>
        <taxon>Bacteria</taxon>
        <taxon>Bacillati</taxon>
        <taxon>Actinomycetota</taxon>
        <taxon>Actinomycetes</taxon>
        <taxon>Kitasatosporales</taxon>
        <taxon>Streptomycetaceae</taxon>
        <taxon>Streptomyces</taxon>
    </lineage>
</organism>
<dbReference type="SUPFAM" id="SSF53474">
    <property type="entry name" value="alpha/beta-Hydrolases"/>
    <property type="match status" value="1"/>
</dbReference>
<name>A0A0D7CLV1_9ACTN</name>
<dbReference type="ESTHER" id="9actn-a0a0d7clv1">
    <property type="family name" value="Duf_1023"/>
</dbReference>
<keyword evidence="4" id="KW-1185">Reference proteome</keyword>
<evidence type="ECO:0000259" key="2">
    <source>
        <dbReference type="Pfam" id="PF06259"/>
    </source>
</evidence>
<comment type="caution">
    <text evidence="3">The sequence shown here is derived from an EMBL/GenBank/DDBJ whole genome shotgun (WGS) entry which is preliminary data.</text>
</comment>
<keyword evidence="1" id="KW-0732">Signal</keyword>
<protein>
    <submittedName>
        <fullName evidence="3">Membrane protein</fullName>
    </submittedName>
</protein>
<dbReference type="PATRIC" id="fig|1240678.4.peg.3215"/>
<gene>
    <name evidence="3" type="ORF">SNA_15330</name>
</gene>
<dbReference type="AlphaFoldDB" id="A0A0D7CLV1"/>
<proteinExistence type="predicted"/>
<dbReference type="EMBL" id="JRKI01000024">
    <property type="protein sequence ID" value="KIZ17168.1"/>
    <property type="molecule type" value="Genomic_DNA"/>
</dbReference>
<feature type="chain" id="PRO_5039583146" evidence="1">
    <location>
        <begin position="26"/>
        <end position="329"/>
    </location>
</feature>
<accession>A0A0D7CLV1</accession>
<dbReference type="InterPro" id="IPR010427">
    <property type="entry name" value="DUF1023"/>
</dbReference>
<dbReference type="Pfam" id="PF06259">
    <property type="entry name" value="Abhydrolase_8"/>
    <property type="match status" value="1"/>
</dbReference>
<evidence type="ECO:0000313" key="3">
    <source>
        <dbReference type="EMBL" id="KIZ17168.1"/>
    </source>
</evidence>
<evidence type="ECO:0000313" key="4">
    <source>
        <dbReference type="Proteomes" id="UP000032458"/>
    </source>
</evidence>
<dbReference type="InterPro" id="IPR029058">
    <property type="entry name" value="AB_hydrolase_fold"/>
</dbReference>
<dbReference type="Proteomes" id="UP000032458">
    <property type="component" value="Unassembled WGS sequence"/>
</dbReference>
<feature type="signal peptide" evidence="1">
    <location>
        <begin position="1"/>
        <end position="25"/>
    </location>
</feature>
<dbReference type="Gene3D" id="3.40.50.1820">
    <property type="entry name" value="alpha/beta hydrolase"/>
    <property type="match status" value="1"/>
</dbReference>
<reference evidence="3 4" key="1">
    <citation type="submission" date="2014-09" db="EMBL/GenBank/DDBJ databases">
        <title>Draft genome sequence of Streptomyces natalensis ATCC 27448, producer of the antifungal pimaricin.</title>
        <authorList>
            <person name="Mendes M.V."/>
            <person name="Beites T."/>
            <person name="Pires S."/>
            <person name="Santos C.L."/>
            <person name="Moradas-Ferreira P."/>
        </authorList>
    </citation>
    <scope>NUCLEOTIDE SEQUENCE [LARGE SCALE GENOMIC DNA]</scope>
    <source>
        <strain evidence="3 4">ATCC 27448</strain>
    </source>
</reference>